<keyword evidence="4 12" id="KW-0812">Transmembrane</keyword>
<sequence>MASHDDFDENALRRSYAPAHSQEHKIPNIHEYREKQEERQAISQATVPEKVENEAPKGEEQEGILEAAKRHLHLDGGTKDPAVNEKIPYGSHNRNLDAPAGEDIKANNDHRGSNGEGPQDGSGHSGKAGQHDSEQSKKGGGSILKDTSEALDNTLDPKQKRKNMKHLKRDHAAREVTDPVTHLRVMVHDTTNKEMKAVPENEPEPGSIARTATCGSAKSKGKSQLESESKEQQAAHSAMEKLFPPPEFDAAKNEIANIYSLALTVGLSALLVTSVLLLVGSHLIKGSEEEPLTWPRLIISSSLLLITTGALGGSIIWALQGWLRTRIHSVWEDQLWGSARIQEQENVDSPIPESTQWLNSVLSSVWPIINPDLFASLADTLEDVMQASLPKLVRMISVEDLGQGSEAIRILGVRWLPTGAAAKNVSEDGKIKSDSKNKDSDRKVPGQGEVDDNENSDDEGDRRPDEHGDNNNGGDEKGEGEDQNIPEGMEAEEGNFVNVEVGFSYRASSSGKSLKTKSKNAHLFLAFYLPGGIRFPVWVELRGIVGTMRMRLQLCPDPPFFSLCTFTLLGQPKAELSCVPLTKKGLNIMDFPLISAFVQSSIDAALAEYVAPKSLTLDLKDMLVGDDFKKDTTTRGIIMVTIKRGKDFKAGDPGLGPLKKGSSDGYVAVGWAKFGKPVWSTRVITEDMQPVWEETAFIQVGPQEVNAEERLRVQLWDSDRTSADDDLGRIEVDLRELMHGSRSYCNMWHRTDGFQALEGDEKMPGTLDWSVGYFPKTRIQAEQLEKQNIEPDVKSYQELKDKVSKDAENSLREAKGRAEASEIDQQKAQMLKAREDAMIIATPPLHNYPTGVFSIQIHQITGLQFEKINKSQAEGDEGDDTESGAGDLPSSYCTVILNHQTVFKTRTKPKNAQPFFNAGTERLVRDWKTTEVMVAVRDSRVHENDALLGIVYLPLGKLFKDRSQVMDNYPLVGGIGYGRVRISLVFRSVKIQLPKELQGWDYGTVEITGPVTSKDIASDLNDLRLKLRTTVNRGKMYTSRPDNPGESYWRGKRDRLVRLAVKKRYASCMVVEFRKNQLGLDKTPAFAILWLKDIPDEEDRTVSLAVWRSDSKMLKRAQSNCTDEDLGEKAGTIEVPLKYYRGLGAYHHRLANHSPNLQDVLEVLCTANDNQEVRTAMAGDDDADSSDSDSSDEEGPKHAANGLLKKLTPGDKDGSGDANGHKGDGPVEQIKEYKVHSEQLHRRHRGLMQWKVARTGAYLKTKMEHGKDHVLERFGHHERDPGIETEV</sequence>
<evidence type="ECO:0000256" key="7">
    <source>
        <dbReference type="ARBA" id="ARBA00022989"/>
    </source>
</evidence>
<dbReference type="InterPro" id="IPR057349">
    <property type="entry name" value="C2_Mug190_3rd"/>
</dbReference>
<protein>
    <recommendedName>
        <fullName evidence="17">Meiotically up-regulated gene 190 protein</fullName>
    </recommendedName>
</protein>
<evidence type="ECO:0000256" key="11">
    <source>
        <dbReference type="SAM" id="MobiDB-lite"/>
    </source>
</evidence>
<dbReference type="InterPro" id="IPR031468">
    <property type="entry name" value="SMP_LBD"/>
</dbReference>
<feature type="compositionally biased region" description="Acidic residues" evidence="11">
    <location>
        <begin position="449"/>
        <end position="459"/>
    </location>
</feature>
<feature type="compositionally biased region" description="Basic residues" evidence="11">
    <location>
        <begin position="159"/>
        <end position="169"/>
    </location>
</feature>
<keyword evidence="16" id="KW-1185">Reference proteome</keyword>
<dbReference type="InterPro" id="IPR037765">
    <property type="entry name" value="C2B_Tricalbin"/>
</dbReference>
<feature type="compositionally biased region" description="Basic and acidic residues" evidence="11">
    <location>
        <begin position="21"/>
        <end position="40"/>
    </location>
</feature>
<feature type="compositionally biased region" description="Basic and acidic residues" evidence="11">
    <location>
        <begin position="460"/>
        <end position="477"/>
    </location>
</feature>
<accession>A0ABR4A433</accession>
<dbReference type="InterPro" id="IPR035892">
    <property type="entry name" value="C2_domain_sf"/>
</dbReference>
<feature type="region of interest" description="Disordered" evidence="11">
    <location>
        <begin position="425"/>
        <end position="486"/>
    </location>
</feature>
<dbReference type="PROSITE" id="PS50004">
    <property type="entry name" value="C2"/>
    <property type="match status" value="2"/>
</dbReference>
<dbReference type="CDD" id="cd04041">
    <property type="entry name" value="C2A_fungal"/>
    <property type="match status" value="1"/>
</dbReference>
<name>A0ABR4A433_9LECA</name>
<dbReference type="SMART" id="SM00239">
    <property type="entry name" value="C2"/>
    <property type="match status" value="2"/>
</dbReference>
<keyword evidence="10 12" id="KW-0472">Membrane</keyword>
<keyword evidence="3" id="KW-0597">Phosphoprotein</keyword>
<keyword evidence="2" id="KW-0813">Transport</keyword>
<dbReference type="Pfam" id="PF00168">
    <property type="entry name" value="C2"/>
    <property type="match status" value="2"/>
</dbReference>
<dbReference type="EMBL" id="JBEFKJ010000022">
    <property type="protein sequence ID" value="KAL2040106.1"/>
    <property type="molecule type" value="Genomic_DNA"/>
</dbReference>
<feature type="compositionally biased region" description="Acidic residues" evidence="11">
    <location>
        <begin position="1179"/>
        <end position="1193"/>
    </location>
</feature>
<dbReference type="SUPFAM" id="SSF49562">
    <property type="entry name" value="C2 domain (Calcium/lipid-binding domain, CaLB)"/>
    <property type="match status" value="2"/>
</dbReference>
<feature type="region of interest" description="Disordered" evidence="11">
    <location>
        <begin position="196"/>
        <end position="238"/>
    </location>
</feature>
<evidence type="ECO:0000313" key="15">
    <source>
        <dbReference type="EMBL" id="KAL2040106.1"/>
    </source>
</evidence>
<keyword evidence="7 12" id="KW-1133">Transmembrane helix</keyword>
<evidence type="ECO:0000256" key="8">
    <source>
        <dbReference type="ARBA" id="ARBA00023055"/>
    </source>
</evidence>
<feature type="domain" description="SMP-LTD" evidence="14">
    <location>
        <begin position="351"/>
        <end position="620"/>
    </location>
</feature>
<feature type="compositionally biased region" description="Basic and acidic residues" evidence="11">
    <location>
        <begin position="425"/>
        <end position="444"/>
    </location>
</feature>
<feature type="compositionally biased region" description="Basic and acidic residues" evidence="11">
    <location>
        <begin position="1208"/>
        <end position="1227"/>
    </location>
</feature>
<comment type="caution">
    <text evidence="15">The sequence shown here is derived from an EMBL/GenBank/DDBJ whole genome shotgun (WGS) entry which is preliminary data.</text>
</comment>
<keyword evidence="6" id="KW-0256">Endoplasmic reticulum</keyword>
<feature type="domain" description="C2" evidence="13">
    <location>
        <begin position="618"/>
        <end position="749"/>
    </location>
</feature>
<dbReference type="Gene3D" id="2.60.40.150">
    <property type="entry name" value="C2 domain"/>
    <property type="match status" value="2"/>
</dbReference>
<keyword evidence="5" id="KW-0677">Repeat</keyword>
<feature type="compositionally biased region" description="Gly residues" evidence="11">
    <location>
        <begin position="114"/>
        <end position="126"/>
    </location>
</feature>
<dbReference type="InterPro" id="IPR000008">
    <property type="entry name" value="C2_dom"/>
</dbReference>
<evidence type="ECO:0000256" key="1">
    <source>
        <dbReference type="ARBA" id="ARBA00004586"/>
    </source>
</evidence>
<evidence type="ECO:0000259" key="14">
    <source>
        <dbReference type="PROSITE" id="PS51847"/>
    </source>
</evidence>
<dbReference type="InterPro" id="IPR037767">
    <property type="entry name" value="C2A_Mug190-like"/>
</dbReference>
<feature type="transmembrane region" description="Helical" evidence="12">
    <location>
        <begin position="258"/>
        <end position="284"/>
    </location>
</feature>
<feature type="compositionally biased region" description="Basic and acidic residues" evidence="11">
    <location>
        <begin position="102"/>
        <end position="113"/>
    </location>
</feature>
<dbReference type="Pfam" id="PF25669">
    <property type="entry name" value="SMP_MUG190-like"/>
    <property type="match status" value="2"/>
</dbReference>
<dbReference type="Proteomes" id="UP001590950">
    <property type="component" value="Unassembled WGS sequence"/>
</dbReference>
<evidence type="ECO:0000256" key="4">
    <source>
        <dbReference type="ARBA" id="ARBA00022692"/>
    </source>
</evidence>
<feature type="region of interest" description="Disordered" evidence="11">
    <location>
        <begin position="1"/>
        <end position="176"/>
    </location>
</feature>
<evidence type="ECO:0000259" key="13">
    <source>
        <dbReference type="PROSITE" id="PS50004"/>
    </source>
</evidence>
<keyword evidence="8" id="KW-0445">Lipid transport</keyword>
<reference evidence="15 16" key="1">
    <citation type="submission" date="2024-09" db="EMBL/GenBank/DDBJ databases">
        <title>Rethinking Asexuality: The Enigmatic Case of Functional Sexual Genes in Lepraria (Stereocaulaceae).</title>
        <authorList>
            <person name="Doellman M."/>
            <person name="Sun Y."/>
            <person name="Barcenas-Pena A."/>
            <person name="Lumbsch H.T."/>
            <person name="Grewe F."/>
        </authorList>
    </citation>
    <scope>NUCLEOTIDE SEQUENCE [LARGE SCALE GENOMIC DNA]</scope>
    <source>
        <strain evidence="15 16">Mercado 3170</strain>
    </source>
</reference>
<evidence type="ECO:0008006" key="17">
    <source>
        <dbReference type="Google" id="ProtNLM"/>
    </source>
</evidence>
<feature type="domain" description="C2" evidence="13">
    <location>
        <begin position="834"/>
        <end position="969"/>
    </location>
</feature>
<dbReference type="CDD" id="cd04052">
    <property type="entry name" value="C2B_Tricalbin-like"/>
    <property type="match status" value="1"/>
</dbReference>
<evidence type="ECO:0000256" key="9">
    <source>
        <dbReference type="ARBA" id="ARBA00023121"/>
    </source>
</evidence>
<evidence type="ECO:0000256" key="12">
    <source>
        <dbReference type="SAM" id="Phobius"/>
    </source>
</evidence>
<dbReference type="CDD" id="cd21676">
    <property type="entry name" value="SMP_Mug190"/>
    <property type="match status" value="1"/>
</dbReference>
<evidence type="ECO:0000256" key="10">
    <source>
        <dbReference type="ARBA" id="ARBA00023136"/>
    </source>
</evidence>
<evidence type="ECO:0000256" key="6">
    <source>
        <dbReference type="ARBA" id="ARBA00022824"/>
    </source>
</evidence>
<evidence type="ECO:0000256" key="5">
    <source>
        <dbReference type="ARBA" id="ARBA00022737"/>
    </source>
</evidence>
<feature type="compositionally biased region" description="Basic and acidic residues" evidence="11">
    <location>
        <begin position="223"/>
        <end position="233"/>
    </location>
</feature>
<dbReference type="PANTHER" id="PTHR47348">
    <property type="entry name" value="MEIOTICALLY UP-REGULATED GENE 190 PROTEIN"/>
    <property type="match status" value="1"/>
</dbReference>
<evidence type="ECO:0000256" key="2">
    <source>
        <dbReference type="ARBA" id="ARBA00022448"/>
    </source>
</evidence>
<dbReference type="PANTHER" id="PTHR47348:SF2">
    <property type="entry name" value="MEIOTICALLY UP-REGULATED 190 PROTEIN"/>
    <property type="match status" value="1"/>
</dbReference>
<proteinExistence type="predicted"/>
<feature type="transmembrane region" description="Helical" evidence="12">
    <location>
        <begin position="296"/>
        <end position="319"/>
    </location>
</feature>
<feature type="region of interest" description="Disordered" evidence="11">
    <location>
        <begin position="1176"/>
        <end position="1227"/>
    </location>
</feature>
<feature type="compositionally biased region" description="Basic and acidic residues" evidence="11">
    <location>
        <begin position="49"/>
        <end position="60"/>
    </location>
</feature>
<gene>
    <name evidence="15" type="ORF">N7G274_007009</name>
</gene>
<comment type="subcellular location">
    <subcellularLocation>
        <location evidence="1">Endoplasmic reticulum membrane</location>
    </subcellularLocation>
</comment>
<evidence type="ECO:0000256" key="3">
    <source>
        <dbReference type="ARBA" id="ARBA00022553"/>
    </source>
</evidence>
<keyword evidence="9" id="KW-0446">Lipid-binding</keyword>
<dbReference type="PROSITE" id="PS51847">
    <property type="entry name" value="SMP"/>
    <property type="match status" value="1"/>
</dbReference>
<organism evidence="15 16">
    <name type="scientific">Stereocaulon virgatum</name>
    <dbReference type="NCBI Taxonomy" id="373712"/>
    <lineage>
        <taxon>Eukaryota</taxon>
        <taxon>Fungi</taxon>
        <taxon>Dikarya</taxon>
        <taxon>Ascomycota</taxon>
        <taxon>Pezizomycotina</taxon>
        <taxon>Lecanoromycetes</taxon>
        <taxon>OSLEUM clade</taxon>
        <taxon>Lecanoromycetidae</taxon>
        <taxon>Lecanorales</taxon>
        <taxon>Lecanorineae</taxon>
        <taxon>Stereocaulaceae</taxon>
        <taxon>Stereocaulon</taxon>
    </lineage>
</organism>
<evidence type="ECO:0000313" key="16">
    <source>
        <dbReference type="Proteomes" id="UP001590950"/>
    </source>
</evidence>
<feature type="compositionally biased region" description="Basic and acidic residues" evidence="11">
    <location>
        <begin position="67"/>
        <end position="78"/>
    </location>
</feature>
<dbReference type="Pfam" id="PF25331">
    <property type="entry name" value="C2_Mug190_3rd"/>
    <property type="match status" value="1"/>
</dbReference>